<name>A0A2Z6RT71_9GLOM</name>
<proteinExistence type="predicted"/>
<accession>A0A2Z6RT71</accession>
<gene>
    <name evidence="3" type="ORF">RCL2_002397700</name>
    <name evidence="2" type="ORF">RclHR1_06250013</name>
</gene>
<organism evidence="2 4">
    <name type="scientific">Rhizophagus clarus</name>
    <dbReference type="NCBI Taxonomy" id="94130"/>
    <lineage>
        <taxon>Eukaryota</taxon>
        <taxon>Fungi</taxon>
        <taxon>Fungi incertae sedis</taxon>
        <taxon>Mucoromycota</taxon>
        <taxon>Glomeromycotina</taxon>
        <taxon>Glomeromycetes</taxon>
        <taxon>Glomerales</taxon>
        <taxon>Glomeraceae</taxon>
        <taxon>Rhizophagus</taxon>
    </lineage>
</organism>
<evidence type="ECO:0000313" key="2">
    <source>
        <dbReference type="EMBL" id="GBC05491.1"/>
    </source>
</evidence>
<protein>
    <submittedName>
        <fullName evidence="2">Uncharacterized protein</fullName>
    </submittedName>
</protein>
<keyword evidence="1" id="KW-0472">Membrane</keyword>
<dbReference type="Proteomes" id="UP000247702">
    <property type="component" value="Unassembled WGS sequence"/>
</dbReference>
<reference evidence="2 4" key="1">
    <citation type="submission" date="2017-11" db="EMBL/GenBank/DDBJ databases">
        <title>The genome of Rhizophagus clarus HR1 reveals common genetic basis of auxotrophy among arbuscular mycorrhizal fungi.</title>
        <authorList>
            <person name="Kobayashi Y."/>
        </authorList>
    </citation>
    <scope>NUCLEOTIDE SEQUENCE [LARGE SCALE GENOMIC DNA]</scope>
    <source>
        <strain evidence="2 4">HR1</strain>
    </source>
</reference>
<keyword evidence="1" id="KW-0812">Transmembrane</keyword>
<reference evidence="3" key="2">
    <citation type="submission" date="2019-10" db="EMBL/GenBank/DDBJ databases">
        <title>Conservation and host-specific expression of non-tandemly repeated heterogenous ribosome RNA gene in arbuscular mycorrhizal fungi.</title>
        <authorList>
            <person name="Maeda T."/>
            <person name="Kobayashi Y."/>
            <person name="Nakagawa T."/>
            <person name="Ezawa T."/>
            <person name="Yamaguchi K."/>
            <person name="Bino T."/>
            <person name="Nishimoto Y."/>
            <person name="Shigenobu S."/>
            <person name="Kawaguchi M."/>
        </authorList>
    </citation>
    <scope>NUCLEOTIDE SEQUENCE</scope>
    <source>
        <strain evidence="3">HR1</strain>
    </source>
</reference>
<evidence type="ECO:0000313" key="3">
    <source>
        <dbReference type="EMBL" id="GES97381.1"/>
    </source>
</evidence>
<feature type="transmembrane region" description="Helical" evidence="1">
    <location>
        <begin position="7"/>
        <end position="23"/>
    </location>
</feature>
<evidence type="ECO:0000313" key="4">
    <source>
        <dbReference type="Proteomes" id="UP000247702"/>
    </source>
</evidence>
<sequence>MKTRRKVLRAFNTSLYLLNFWLGHLGKESSQSHNYALHIEYLLFLIALPWLWPQEGKGKKKKKIYFSGDSARDRSYLALARFQLYIAHKGENLRVEYHRELRYLE</sequence>
<dbReference type="EMBL" id="BLAL01000259">
    <property type="protein sequence ID" value="GES97381.1"/>
    <property type="molecule type" value="Genomic_DNA"/>
</dbReference>
<keyword evidence="4" id="KW-1185">Reference proteome</keyword>
<dbReference type="EMBL" id="BEXD01004010">
    <property type="protein sequence ID" value="GBC05491.1"/>
    <property type="molecule type" value="Genomic_DNA"/>
</dbReference>
<dbReference type="AlphaFoldDB" id="A0A2Z6RT71"/>
<keyword evidence="1" id="KW-1133">Transmembrane helix</keyword>
<dbReference type="Proteomes" id="UP000615446">
    <property type="component" value="Unassembled WGS sequence"/>
</dbReference>
<feature type="transmembrane region" description="Helical" evidence="1">
    <location>
        <begin position="35"/>
        <end position="53"/>
    </location>
</feature>
<evidence type="ECO:0000256" key="1">
    <source>
        <dbReference type="SAM" id="Phobius"/>
    </source>
</evidence>
<comment type="caution">
    <text evidence="2">The sequence shown here is derived from an EMBL/GenBank/DDBJ whole genome shotgun (WGS) entry which is preliminary data.</text>
</comment>